<protein>
    <submittedName>
        <fullName evidence="1">Uncharacterized protein</fullName>
    </submittedName>
</protein>
<organism evidence="1 2">
    <name type="scientific">Streptomyces aureus</name>
    <dbReference type="NCBI Taxonomy" id="193461"/>
    <lineage>
        <taxon>Bacteria</taxon>
        <taxon>Bacillati</taxon>
        <taxon>Actinomycetota</taxon>
        <taxon>Actinomycetes</taxon>
        <taxon>Kitasatosporales</taxon>
        <taxon>Streptomycetaceae</taxon>
        <taxon>Streptomyces</taxon>
    </lineage>
</organism>
<dbReference type="EMBL" id="JBGOSP010000008">
    <property type="protein sequence ID" value="MFA3837985.1"/>
    <property type="molecule type" value="Genomic_DNA"/>
</dbReference>
<gene>
    <name evidence="1" type="ORF">ACEG43_17745</name>
</gene>
<name>A0ABV4SHQ9_9ACTN</name>
<keyword evidence="2" id="KW-1185">Reference proteome</keyword>
<reference evidence="1 2" key="1">
    <citation type="submission" date="2024-08" db="EMBL/GenBank/DDBJ databases">
        <title>Genome sequence of Streptomyces aureus CACIA-1.46HGO.</title>
        <authorList>
            <person name="Evangelista-Martinez Z."/>
        </authorList>
    </citation>
    <scope>NUCLEOTIDE SEQUENCE [LARGE SCALE GENOMIC DNA]</scope>
    <source>
        <strain evidence="1 2">CACIA-1.46HGO</strain>
    </source>
</reference>
<accession>A0ABV4SHQ9</accession>
<comment type="caution">
    <text evidence="1">The sequence shown here is derived from an EMBL/GenBank/DDBJ whole genome shotgun (WGS) entry which is preliminary data.</text>
</comment>
<evidence type="ECO:0000313" key="2">
    <source>
        <dbReference type="Proteomes" id="UP001571476"/>
    </source>
</evidence>
<dbReference type="Proteomes" id="UP001571476">
    <property type="component" value="Unassembled WGS sequence"/>
</dbReference>
<evidence type="ECO:0000313" key="1">
    <source>
        <dbReference type="EMBL" id="MFA3837985.1"/>
    </source>
</evidence>
<dbReference type="RefSeq" id="WP_372563310.1">
    <property type="nucleotide sequence ID" value="NZ_JBGOSP010000008.1"/>
</dbReference>
<sequence>MSHYPTLMAAGELRTALEAHARGDIPATLAALMSIDTASWTAIRDRLNELGGTLPQLLDAMGQEARS</sequence>
<proteinExistence type="predicted"/>